<name>A0A3M5TIL8_9PSED</name>
<dbReference type="EMBL" id="RBTX01000339">
    <property type="protein sequence ID" value="RMU33321.1"/>
    <property type="molecule type" value="Genomic_DNA"/>
</dbReference>
<sequence>MNLASIMMASEKDGAAFSFNSSDTSPITVPFIERADNDL</sequence>
<evidence type="ECO:0000313" key="2">
    <source>
        <dbReference type="Proteomes" id="UP000281514"/>
    </source>
</evidence>
<evidence type="ECO:0000313" key="1">
    <source>
        <dbReference type="EMBL" id="RMU33321.1"/>
    </source>
</evidence>
<proteinExistence type="predicted"/>
<accession>A0A3M5TIL8</accession>
<organism evidence="1 2">
    <name type="scientific">Pseudomonas avellanae</name>
    <dbReference type="NCBI Taxonomy" id="46257"/>
    <lineage>
        <taxon>Bacteria</taxon>
        <taxon>Pseudomonadati</taxon>
        <taxon>Pseudomonadota</taxon>
        <taxon>Gammaproteobacteria</taxon>
        <taxon>Pseudomonadales</taxon>
        <taxon>Pseudomonadaceae</taxon>
        <taxon>Pseudomonas</taxon>
    </lineage>
</organism>
<comment type="caution">
    <text evidence="1">The sequence shown here is derived from an EMBL/GenBank/DDBJ whole genome shotgun (WGS) entry which is preliminary data.</text>
</comment>
<reference evidence="1 2" key="1">
    <citation type="submission" date="2018-08" db="EMBL/GenBank/DDBJ databases">
        <title>Recombination of ecologically and evolutionarily significant loci maintains genetic cohesion in the Pseudomonas syringae species complex.</title>
        <authorList>
            <person name="Dillon M."/>
            <person name="Thakur S."/>
            <person name="Almeida R.N.D."/>
            <person name="Weir B.S."/>
            <person name="Guttman D.S."/>
        </authorList>
    </citation>
    <scope>NUCLEOTIDE SEQUENCE [LARGE SCALE GENOMIC DNA]</scope>
    <source>
        <strain evidence="1 2">ICMP 9749</strain>
    </source>
</reference>
<protein>
    <submittedName>
        <fullName evidence="1">Uncharacterized protein</fullName>
    </submittedName>
</protein>
<dbReference type="AlphaFoldDB" id="A0A3M5TIL8"/>
<gene>
    <name evidence="1" type="ORF">ALP32_103903</name>
</gene>
<dbReference type="Proteomes" id="UP000281514">
    <property type="component" value="Unassembled WGS sequence"/>
</dbReference>